<organism evidence="3 4">
    <name type="scientific">Rhodocytophaga aerolata</name>
    <dbReference type="NCBI Taxonomy" id="455078"/>
    <lineage>
        <taxon>Bacteria</taxon>
        <taxon>Pseudomonadati</taxon>
        <taxon>Bacteroidota</taxon>
        <taxon>Cytophagia</taxon>
        <taxon>Cytophagales</taxon>
        <taxon>Rhodocytophagaceae</taxon>
        <taxon>Rhodocytophaga</taxon>
    </lineage>
</organism>
<keyword evidence="4" id="KW-1185">Reference proteome</keyword>
<accession>A0ABT8QYW3</accession>
<dbReference type="RefSeq" id="WP_302035835.1">
    <property type="nucleotide sequence ID" value="NZ_JAUKPO010000001.1"/>
</dbReference>
<feature type="transmembrane region" description="Helical" evidence="2">
    <location>
        <begin position="14"/>
        <end position="33"/>
    </location>
</feature>
<gene>
    <name evidence="3" type="ORF">Q0590_02180</name>
</gene>
<feature type="coiled-coil region" evidence="1">
    <location>
        <begin position="76"/>
        <end position="170"/>
    </location>
</feature>
<protein>
    <submittedName>
        <fullName evidence="3">Chromosome segregation protein SMC</fullName>
    </submittedName>
</protein>
<keyword evidence="1" id="KW-0175">Coiled coil</keyword>
<sequence>MADQNQEKQGSRKILLTIFIIVLIALNGVLLYLNIKNKEESQQKDVVIQAKDAELDANTVKLDSISRQLDLRIAEVQRLGGDVESLTAAKAQLEKDKASLRTASNAERRRLMEKVADYETLLNAKDEEIAKLKTVNQELFTENTTLKTKANQLNESITVIERDKQALAEKVAIAAALKTENLAINAINDKGKERDGGAYKARQVDKIKISFTLAENKVAEVAAKDIYMRLIEPDGAALFDLATGGGTFMVEGKETFYTARQEILFDNTGQKVTFVYDKGNPYKEGKHTVELYADGYLIGQGSFVVK</sequence>
<evidence type="ECO:0000313" key="3">
    <source>
        <dbReference type="EMBL" id="MDO1445036.1"/>
    </source>
</evidence>
<keyword evidence="2" id="KW-0812">Transmembrane</keyword>
<keyword evidence="2" id="KW-0472">Membrane</keyword>
<proteinExistence type="predicted"/>
<reference evidence="3" key="1">
    <citation type="submission" date="2023-07" db="EMBL/GenBank/DDBJ databases">
        <title>The genome sequence of Rhodocytophaga aerolata KACC 12507.</title>
        <authorList>
            <person name="Zhang X."/>
        </authorList>
    </citation>
    <scope>NUCLEOTIDE SEQUENCE</scope>
    <source>
        <strain evidence="3">KACC 12507</strain>
    </source>
</reference>
<name>A0ABT8QYW3_9BACT</name>
<dbReference type="EMBL" id="JAUKPO010000001">
    <property type="protein sequence ID" value="MDO1445036.1"/>
    <property type="molecule type" value="Genomic_DNA"/>
</dbReference>
<keyword evidence="2" id="KW-1133">Transmembrane helix</keyword>
<evidence type="ECO:0000313" key="4">
    <source>
        <dbReference type="Proteomes" id="UP001168528"/>
    </source>
</evidence>
<evidence type="ECO:0000256" key="1">
    <source>
        <dbReference type="SAM" id="Coils"/>
    </source>
</evidence>
<evidence type="ECO:0000256" key="2">
    <source>
        <dbReference type="SAM" id="Phobius"/>
    </source>
</evidence>
<dbReference type="Proteomes" id="UP001168528">
    <property type="component" value="Unassembled WGS sequence"/>
</dbReference>
<comment type="caution">
    <text evidence="3">The sequence shown here is derived from an EMBL/GenBank/DDBJ whole genome shotgun (WGS) entry which is preliminary data.</text>
</comment>